<feature type="transmembrane region" description="Helical" evidence="7">
    <location>
        <begin position="329"/>
        <end position="350"/>
    </location>
</feature>
<dbReference type="PANTHER" id="PTHR30572">
    <property type="entry name" value="MEMBRANE COMPONENT OF TRANSPORTER-RELATED"/>
    <property type="match status" value="1"/>
</dbReference>
<dbReference type="InterPro" id="IPR003838">
    <property type="entry name" value="ABC3_permease_C"/>
</dbReference>
<feature type="transmembrane region" description="Helical" evidence="7">
    <location>
        <begin position="535"/>
        <end position="558"/>
    </location>
</feature>
<feature type="transmembrane region" description="Helical" evidence="7">
    <location>
        <begin position="404"/>
        <end position="425"/>
    </location>
</feature>
<gene>
    <name evidence="9" type="ORF">ABLG96_02030</name>
</gene>
<dbReference type="GO" id="GO:0005886">
    <property type="term" value="C:plasma membrane"/>
    <property type="evidence" value="ECO:0007669"/>
    <property type="project" value="UniProtKB-SubCell"/>
</dbReference>
<accession>A0AAU8DTG3</accession>
<dbReference type="GO" id="GO:0022857">
    <property type="term" value="F:transmembrane transporter activity"/>
    <property type="evidence" value="ECO:0007669"/>
    <property type="project" value="TreeGrafter"/>
</dbReference>
<evidence type="ECO:0000256" key="6">
    <source>
        <dbReference type="ARBA" id="ARBA00038076"/>
    </source>
</evidence>
<dbReference type="RefSeq" id="WP_353649762.1">
    <property type="nucleotide sequence ID" value="NZ_CP159218.1"/>
</dbReference>
<evidence type="ECO:0000256" key="3">
    <source>
        <dbReference type="ARBA" id="ARBA00022692"/>
    </source>
</evidence>
<feature type="transmembrane region" description="Helical" evidence="7">
    <location>
        <begin position="371"/>
        <end position="398"/>
    </location>
</feature>
<evidence type="ECO:0000256" key="2">
    <source>
        <dbReference type="ARBA" id="ARBA00022475"/>
    </source>
</evidence>
<evidence type="ECO:0000256" key="1">
    <source>
        <dbReference type="ARBA" id="ARBA00004651"/>
    </source>
</evidence>
<evidence type="ECO:0000259" key="8">
    <source>
        <dbReference type="Pfam" id="PF02687"/>
    </source>
</evidence>
<dbReference type="Pfam" id="PF02687">
    <property type="entry name" value="FtsX"/>
    <property type="match status" value="1"/>
</dbReference>
<proteinExistence type="inferred from homology"/>
<feature type="transmembrane region" description="Helical" evidence="7">
    <location>
        <begin position="781"/>
        <end position="803"/>
    </location>
</feature>
<comment type="subcellular location">
    <subcellularLocation>
        <location evidence="1">Cell membrane</location>
        <topology evidence="1">Multi-pass membrane protein</topology>
    </subcellularLocation>
</comment>
<sequence>MNREPLARIGFAARQLRADAGPATLLLVLVAVLAALVSGGPSLIRSFADQEVRQAATDLSLLDRSLSEQTTIPLPYVGGPAALPADQRWWGPLEQRLAEIRADFPAPVRDLVGEARFLSRTGRVAVDKYAGQQFDQLLQFDSDPFVTEHLRLAQGRWPRVLPAVPDQLPPLEMVLGGPAALRLQWNVGTSRSVAGRTVTLVGVAAEQPVDPEFLSIEPNALTALVIDDGNAPIRLVAVAFLADGAWDAGVLFDDNGGITGRLWYPTQVEKLDTTGVPELVSQLRRVTGLRVELGAPGADSANSLQLSTELSGALVAALARADAAGSVQWVAMSGPFGAAIAVLVLGLQAFARRRMEVTTLLVDRGAARSTVRTIALAQGLLIGVPGAVVGVLAVRTFASWPVPWWAVLIGLLVMLVAPVYLAAVAAPGRSRRARADLTTTGSRSRWVAEAIVIVLAALSVTLLLTGALDPAEASDAASGGSDLLVLLAPILSILAVCVLTLRLYPVPLLLIRSVTRRRRGLVAHLGVTRSLREPAVGLPLILACLTGVTVATFSVTMLSTIDRGIADAAARAAGSDLTMTGAPTFPSVIELAGTAPGVRSVATLGDAGPVDIDVGGRTSRAELFFGDTAALSRVLADVPRAAVIPGGMAADVAAGAPVPVVTSSGLGASAGGGITVKGEPAAVVGAGDFLPQASGEWILVDSAHVAALVAGRATGSVLLMSLQPGADSQPTSDFLNRKIPTLEGVLPANFDGTTSGNLLFSSPSASERQLSQVPTVEGMRVVLTVITILSAILTVLAVLVLAVGGTRQRSRLLAMLRLLGLRPRQAAALSAWEQGPPVITAVVVGGGFGLVLAVLVQRAVDLRAFTGDVLAPNFSLDGDRLLVMAGGFAVAVVMAVGLSAVLSGRAAAGSILRGEP</sequence>
<dbReference type="PANTHER" id="PTHR30572:SF4">
    <property type="entry name" value="ABC TRANSPORTER PERMEASE YTRF"/>
    <property type="match status" value="1"/>
</dbReference>
<feature type="transmembrane region" description="Helical" evidence="7">
    <location>
        <begin position="446"/>
        <end position="464"/>
    </location>
</feature>
<evidence type="ECO:0000256" key="5">
    <source>
        <dbReference type="ARBA" id="ARBA00023136"/>
    </source>
</evidence>
<protein>
    <submittedName>
        <fullName evidence="9">FtsX-like permease family protein</fullName>
    </submittedName>
</protein>
<feature type="domain" description="ABC3 transporter permease C-terminal" evidence="8">
    <location>
        <begin position="785"/>
        <end position="904"/>
    </location>
</feature>
<organism evidence="9">
    <name type="scientific">Nakamurella sp. A5-74</name>
    <dbReference type="NCBI Taxonomy" id="3158264"/>
    <lineage>
        <taxon>Bacteria</taxon>
        <taxon>Bacillati</taxon>
        <taxon>Actinomycetota</taxon>
        <taxon>Actinomycetes</taxon>
        <taxon>Nakamurellales</taxon>
        <taxon>Nakamurellaceae</taxon>
        <taxon>Nakamurella</taxon>
    </lineage>
</organism>
<reference evidence="9" key="1">
    <citation type="submission" date="2024-05" db="EMBL/GenBank/DDBJ databases">
        <authorList>
            <person name="Cai S.Y."/>
            <person name="Jin L.M."/>
            <person name="Li H.R."/>
        </authorList>
    </citation>
    <scope>NUCLEOTIDE SEQUENCE</scope>
    <source>
        <strain evidence="9">A5-74</strain>
    </source>
</reference>
<dbReference type="InterPro" id="IPR050250">
    <property type="entry name" value="Macrolide_Exporter_MacB"/>
</dbReference>
<evidence type="ECO:0000256" key="7">
    <source>
        <dbReference type="SAM" id="Phobius"/>
    </source>
</evidence>
<comment type="similarity">
    <text evidence="6">Belongs to the ABC-4 integral membrane protein family.</text>
</comment>
<keyword evidence="4 7" id="KW-1133">Transmembrane helix</keyword>
<feature type="transmembrane region" description="Helical" evidence="7">
    <location>
        <begin position="880"/>
        <end position="903"/>
    </location>
</feature>
<dbReference type="AlphaFoldDB" id="A0AAU8DTG3"/>
<feature type="transmembrane region" description="Helical" evidence="7">
    <location>
        <begin position="838"/>
        <end position="860"/>
    </location>
</feature>
<feature type="transmembrane region" description="Helical" evidence="7">
    <location>
        <begin position="484"/>
        <end position="511"/>
    </location>
</feature>
<dbReference type="EMBL" id="CP159218">
    <property type="protein sequence ID" value="XCG64149.1"/>
    <property type="molecule type" value="Genomic_DNA"/>
</dbReference>
<evidence type="ECO:0000313" key="9">
    <source>
        <dbReference type="EMBL" id="XCG64149.1"/>
    </source>
</evidence>
<name>A0AAU8DTG3_9ACTN</name>
<keyword evidence="5 7" id="KW-0472">Membrane</keyword>
<keyword evidence="3 7" id="KW-0812">Transmembrane</keyword>
<evidence type="ECO:0000256" key="4">
    <source>
        <dbReference type="ARBA" id="ARBA00022989"/>
    </source>
</evidence>
<keyword evidence="2" id="KW-1003">Cell membrane</keyword>